<accession>A0A3M6SAL2</accession>
<protein>
    <recommendedName>
        <fullName evidence="2">site-specific DNA-methyltransferase (adenine-specific)</fullName>
        <ecNumber evidence="2">2.1.1.72</ecNumber>
    </recommendedName>
</protein>
<dbReference type="Gene3D" id="3.40.50.150">
    <property type="entry name" value="Vaccinia Virus protein VP39"/>
    <property type="match status" value="2"/>
</dbReference>
<evidence type="ECO:0000313" key="8">
    <source>
        <dbReference type="Proteomes" id="UP000276940"/>
    </source>
</evidence>
<comment type="caution">
    <text evidence="7">The sequence shown here is derived from an EMBL/GenBank/DDBJ whole genome shotgun (WGS) entry which is preliminary data.</text>
</comment>
<dbReference type="PRINTS" id="PR00505">
    <property type="entry name" value="D12N6MTFRASE"/>
</dbReference>
<dbReference type="GO" id="GO:0032259">
    <property type="term" value="P:methylation"/>
    <property type="evidence" value="ECO:0007669"/>
    <property type="project" value="UniProtKB-KW"/>
</dbReference>
<dbReference type="GO" id="GO:0006298">
    <property type="term" value="P:mismatch repair"/>
    <property type="evidence" value="ECO:0007669"/>
    <property type="project" value="TreeGrafter"/>
</dbReference>
<dbReference type="InterPro" id="IPR029063">
    <property type="entry name" value="SAM-dependent_MTases_sf"/>
</dbReference>
<dbReference type="InterPro" id="IPR023095">
    <property type="entry name" value="Ade_MeTrfase_dom_2"/>
</dbReference>
<dbReference type="RefSeq" id="WP_124216653.1">
    <property type="nucleotide sequence ID" value="NZ_PTLS01000056.1"/>
</dbReference>
<dbReference type="Gene3D" id="1.10.1020.10">
    <property type="entry name" value="Adenine-specific Methyltransferase, Domain 2"/>
    <property type="match status" value="2"/>
</dbReference>
<dbReference type="AlphaFoldDB" id="A0A3M6SAL2"/>
<dbReference type="GO" id="GO:0009307">
    <property type="term" value="P:DNA restriction-modification system"/>
    <property type="evidence" value="ECO:0007669"/>
    <property type="project" value="InterPro"/>
</dbReference>
<dbReference type="InterPro" id="IPR012327">
    <property type="entry name" value="MeTrfase_D12"/>
</dbReference>
<dbReference type="GO" id="GO:0043565">
    <property type="term" value="F:sequence-specific DNA binding"/>
    <property type="evidence" value="ECO:0007669"/>
    <property type="project" value="TreeGrafter"/>
</dbReference>
<dbReference type="EC" id="2.1.1.72" evidence="2"/>
<gene>
    <name evidence="7" type="ORF">C5O77_10420</name>
</gene>
<name>A0A3M6SAL2_LIMRT</name>
<evidence type="ECO:0000256" key="5">
    <source>
        <dbReference type="ARBA" id="ARBA00022691"/>
    </source>
</evidence>
<evidence type="ECO:0000256" key="2">
    <source>
        <dbReference type="ARBA" id="ARBA00011900"/>
    </source>
</evidence>
<keyword evidence="3 7" id="KW-0489">Methyltransferase</keyword>
<comment type="catalytic activity">
    <reaction evidence="6">
        <text>a 2'-deoxyadenosine in DNA + S-adenosyl-L-methionine = an N(6)-methyl-2'-deoxyadenosine in DNA + S-adenosyl-L-homocysteine + H(+)</text>
        <dbReference type="Rhea" id="RHEA:15197"/>
        <dbReference type="Rhea" id="RHEA-COMP:12418"/>
        <dbReference type="Rhea" id="RHEA-COMP:12419"/>
        <dbReference type="ChEBI" id="CHEBI:15378"/>
        <dbReference type="ChEBI" id="CHEBI:57856"/>
        <dbReference type="ChEBI" id="CHEBI:59789"/>
        <dbReference type="ChEBI" id="CHEBI:90615"/>
        <dbReference type="ChEBI" id="CHEBI:90616"/>
        <dbReference type="EC" id="2.1.1.72"/>
    </reaction>
</comment>
<proteinExistence type="inferred from homology"/>
<dbReference type="Pfam" id="PF02086">
    <property type="entry name" value="MethyltransfD12"/>
    <property type="match status" value="1"/>
</dbReference>
<dbReference type="PANTHER" id="PTHR30481">
    <property type="entry name" value="DNA ADENINE METHYLASE"/>
    <property type="match status" value="1"/>
</dbReference>
<dbReference type="GO" id="GO:0009007">
    <property type="term" value="F:site-specific DNA-methyltransferase (adenine-specific) activity"/>
    <property type="evidence" value="ECO:0007669"/>
    <property type="project" value="UniProtKB-EC"/>
</dbReference>
<dbReference type="SUPFAM" id="SSF53335">
    <property type="entry name" value="S-adenosyl-L-methionine-dependent methyltransferases"/>
    <property type="match status" value="1"/>
</dbReference>
<evidence type="ECO:0000256" key="1">
    <source>
        <dbReference type="ARBA" id="ARBA00006594"/>
    </source>
</evidence>
<evidence type="ECO:0000256" key="4">
    <source>
        <dbReference type="ARBA" id="ARBA00022679"/>
    </source>
</evidence>
<evidence type="ECO:0000256" key="3">
    <source>
        <dbReference type="ARBA" id="ARBA00022603"/>
    </source>
</evidence>
<evidence type="ECO:0000256" key="6">
    <source>
        <dbReference type="ARBA" id="ARBA00047942"/>
    </source>
</evidence>
<organism evidence="7 8">
    <name type="scientific">Limosilactobacillus reuteri</name>
    <name type="common">Lactobacillus reuteri</name>
    <dbReference type="NCBI Taxonomy" id="1598"/>
    <lineage>
        <taxon>Bacteria</taxon>
        <taxon>Bacillati</taxon>
        <taxon>Bacillota</taxon>
        <taxon>Bacilli</taxon>
        <taxon>Lactobacillales</taxon>
        <taxon>Lactobacillaceae</taxon>
        <taxon>Limosilactobacillus</taxon>
    </lineage>
</organism>
<dbReference type="Proteomes" id="UP000276940">
    <property type="component" value="Unassembled WGS sequence"/>
</dbReference>
<dbReference type="GO" id="GO:1904047">
    <property type="term" value="F:S-adenosyl-L-methionine binding"/>
    <property type="evidence" value="ECO:0007669"/>
    <property type="project" value="TreeGrafter"/>
</dbReference>
<reference evidence="7 8" key="1">
    <citation type="journal article" date="2018" name="J Appl Environ Microbiol">
        <title>The gut symbionts Lactobacillus reuteri R2lc and 2010 encode a polyketide synthase cluster that activates the mammalian aryl-hydrocarbon receptor.</title>
        <authorList>
            <person name="Ozcam M."/>
            <person name="Roos S."/>
            <person name="Van Pijkeren J.P."/>
        </authorList>
    </citation>
    <scope>NUCLEOTIDE SEQUENCE [LARGE SCALE GENOMIC DNA]</scope>
    <source>
        <strain evidence="7 8">R2lc</strain>
    </source>
</reference>
<keyword evidence="5" id="KW-0949">S-adenosyl-L-methionine</keyword>
<sequence length="360" mass="42668">MGKKRILKPLFKYPGGKSSEYKYLKKLFPKFNTYIEPFVGGGAVYWAIESDYWIINDFSRELISIYNYTQQQDVSFIKYIQEIGIIWEKKQLYVNDILKFLVNETSDLNNSLIQQIAKKLLSLTIYLPRDVQQLVLILESSILRKRKSLARIAKKEEIQNWEENALGVLGAALYTYFREVYNEISYDMEPQLKTALYFFLREYAYSAMFRYNADGLFNVPFGGNTYAKKSFLQKYIQITSEPVIRKLQNTLILQGDFSKALVDKEDTFMFLDPPYDSEFSTYNLHVFDAQEQVRLRDTLLTIKKTKWLMVVKSTDFIENLYDKKGWYKTHFDKSYSVNFKNRNDKNVKHLVITNYRLEEI</sequence>
<comment type="similarity">
    <text evidence="1">Belongs to the N(4)/N(6)-methyltransferase family.</text>
</comment>
<evidence type="ECO:0000313" key="7">
    <source>
        <dbReference type="EMBL" id="RMX24331.1"/>
    </source>
</evidence>
<dbReference type="EMBL" id="PTLS01000056">
    <property type="protein sequence ID" value="RMX24331.1"/>
    <property type="molecule type" value="Genomic_DNA"/>
</dbReference>
<keyword evidence="4" id="KW-0808">Transferase</keyword>